<proteinExistence type="predicted"/>
<keyword evidence="1" id="KW-0472">Membrane</keyword>
<dbReference type="GO" id="GO:0004190">
    <property type="term" value="F:aspartic-type endopeptidase activity"/>
    <property type="evidence" value="ECO:0007669"/>
    <property type="project" value="InterPro"/>
</dbReference>
<dbReference type="AlphaFoldDB" id="A0A1L6RA32"/>
<evidence type="ECO:0000313" key="3">
    <source>
        <dbReference type="EMBL" id="APS41352.1"/>
    </source>
</evidence>
<dbReference type="OrthoDB" id="2149687at2"/>
<feature type="domain" description="Prepilin type IV endopeptidase peptidase" evidence="2">
    <location>
        <begin position="6"/>
        <end position="100"/>
    </location>
</feature>
<dbReference type="GO" id="GO:0016020">
    <property type="term" value="C:membrane"/>
    <property type="evidence" value="ECO:0007669"/>
    <property type="project" value="InterPro"/>
</dbReference>
<evidence type="ECO:0000313" key="4">
    <source>
        <dbReference type="Proteomes" id="UP000185473"/>
    </source>
</evidence>
<sequence length="130" mass="14998">MLLDFLLLMIMCLLSYQDFKEQSINSLWLSFPLLIAALFYRSSIWLTFSIYCLCLIINTLNQEHFIGNGDLDILAVLSLYVNFQQFWFICTIACACQLTYHLFTHKQALAFVPAITIGYLICLLPQILAN</sequence>
<protein>
    <recommendedName>
        <fullName evidence="2">Prepilin type IV endopeptidase peptidase domain-containing protein</fullName>
    </recommendedName>
</protein>
<dbReference type="Proteomes" id="UP000185473">
    <property type="component" value="Chromosome"/>
</dbReference>
<dbReference type="InterPro" id="IPR000045">
    <property type="entry name" value="Prepilin_IV_endopep_pep"/>
</dbReference>
<keyword evidence="4" id="KW-1185">Reference proteome</keyword>
<evidence type="ECO:0000259" key="2">
    <source>
        <dbReference type="Pfam" id="PF01478"/>
    </source>
</evidence>
<keyword evidence="1" id="KW-0812">Transmembrane</keyword>
<dbReference type="KEGG" id="wjo:FOL01_0493"/>
<dbReference type="Pfam" id="PF01478">
    <property type="entry name" value="Peptidase_A24"/>
    <property type="match status" value="1"/>
</dbReference>
<name>A0A1L6RA32_9LACO</name>
<keyword evidence="1" id="KW-1133">Transmembrane helix</keyword>
<dbReference type="EMBL" id="CP014332">
    <property type="protein sequence ID" value="APS41352.1"/>
    <property type="molecule type" value="Genomic_DNA"/>
</dbReference>
<gene>
    <name evidence="3" type="ORF">FOL01_0493</name>
</gene>
<feature type="transmembrane region" description="Helical" evidence="1">
    <location>
        <begin position="33"/>
        <end position="57"/>
    </location>
</feature>
<feature type="transmembrane region" description="Helical" evidence="1">
    <location>
        <begin position="109"/>
        <end position="129"/>
    </location>
</feature>
<accession>A0A1L6RA32</accession>
<organism evidence="3 4">
    <name type="scientific">Weissella jogaejeotgali</name>
    <dbReference type="NCBI Taxonomy" id="1631871"/>
    <lineage>
        <taxon>Bacteria</taxon>
        <taxon>Bacillati</taxon>
        <taxon>Bacillota</taxon>
        <taxon>Bacilli</taxon>
        <taxon>Lactobacillales</taxon>
        <taxon>Lactobacillaceae</taxon>
        <taxon>Weissella</taxon>
    </lineage>
</organism>
<evidence type="ECO:0000256" key="1">
    <source>
        <dbReference type="SAM" id="Phobius"/>
    </source>
</evidence>
<reference evidence="3 4" key="1">
    <citation type="submission" date="2016-02" db="EMBL/GenBank/DDBJ databases">
        <title>Complete Genome Sequence of Weissella jogaejeotgali FOL01.</title>
        <authorList>
            <person name="Lee J.-H."/>
            <person name="Ku H.-J."/>
        </authorList>
    </citation>
    <scope>NUCLEOTIDE SEQUENCE [LARGE SCALE GENOMIC DNA]</scope>
    <source>
        <strain evidence="3 4">FOL01</strain>
    </source>
</reference>